<evidence type="ECO:0000256" key="1">
    <source>
        <dbReference type="SAM" id="Phobius"/>
    </source>
</evidence>
<keyword evidence="3" id="KW-1185">Reference proteome</keyword>
<reference evidence="2 3" key="1">
    <citation type="journal article" date="2015" name="Int. J. Syst. Evol. Microbiol.">
        <title>Methanoculleus taiwanensis sp. nov., a methanogen isolated from deep marine sediment at the deformation front area near Taiwan.</title>
        <authorList>
            <person name="Weng C.Y."/>
            <person name="Chen S.C."/>
            <person name="Lai M.C."/>
            <person name="Wu S.Y."/>
            <person name="Lin S."/>
            <person name="Yang T.F."/>
            <person name="Chen P.C."/>
        </authorList>
    </citation>
    <scope>NUCLEOTIDE SEQUENCE [LARGE SCALE GENOMIC DNA]</scope>
    <source>
        <strain evidence="2 3">CYW4</strain>
    </source>
</reference>
<keyword evidence="1" id="KW-0812">Transmembrane</keyword>
<dbReference type="GO" id="GO:0016020">
    <property type="term" value="C:membrane"/>
    <property type="evidence" value="ECO:0007669"/>
    <property type="project" value="TreeGrafter"/>
</dbReference>
<sequence>MRMNPGRHENNFDALRFAAAAVVIVAHAYSLSLGYARIRPDDPVLMVGCAALAALFVTSGYLITASWETTSSPGRFIWKRFLRVVPALVPMVFITLFIIGPLMTTLPLSGYYASLFSWQGLVSAPFFENGAIIGLFQGNPVTNVNSSLWTIPVEVFMYGIVAICGVTGLLSRRGVVPGLILVNLLIWLPWYADPSLGKVRFTLYFLVGAYLYLHRERIVYDVRIAGVLLAVLLLAIATPYVTAAGVLCIPYLTLYFAHLPIPFLSGFGRAGDFSYGMYIYHYPLQQAVIQATQDAVAAPVLAVLSFAMTFPLAYLSWNLVERRALGLKNTPPSALARAYRLRVETLLSGGLAGGDRIAGKR</sequence>
<protein>
    <submittedName>
        <fullName evidence="2">Acyltransferase</fullName>
    </submittedName>
</protein>
<dbReference type="GO" id="GO:0000271">
    <property type="term" value="P:polysaccharide biosynthetic process"/>
    <property type="evidence" value="ECO:0007669"/>
    <property type="project" value="TreeGrafter"/>
</dbReference>
<keyword evidence="1" id="KW-0472">Membrane</keyword>
<keyword evidence="2" id="KW-0012">Acyltransferase</keyword>
<dbReference type="OrthoDB" id="107308at2157"/>
<comment type="caution">
    <text evidence="2">The sequence shown here is derived from an EMBL/GenBank/DDBJ whole genome shotgun (WGS) entry which is preliminary data.</text>
</comment>
<keyword evidence="2" id="KW-0808">Transferase</keyword>
<dbReference type="AlphaFoldDB" id="A0A498H4Q9"/>
<accession>A0A498H4Q9</accession>
<name>A0A498H4Q9_9EURY</name>
<dbReference type="PANTHER" id="PTHR23028">
    <property type="entry name" value="ACETYLTRANSFERASE"/>
    <property type="match status" value="1"/>
</dbReference>
<evidence type="ECO:0000313" key="3">
    <source>
        <dbReference type="Proteomes" id="UP000290932"/>
    </source>
</evidence>
<feature type="transmembrane region" description="Helical" evidence="1">
    <location>
        <begin position="12"/>
        <end position="32"/>
    </location>
</feature>
<dbReference type="GO" id="GO:0016746">
    <property type="term" value="F:acyltransferase activity"/>
    <property type="evidence" value="ECO:0007669"/>
    <property type="project" value="UniProtKB-KW"/>
</dbReference>
<keyword evidence="1" id="KW-1133">Transmembrane helix</keyword>
<dbReference type="Proteomes" id="UP000290932">
    <property type="component" value="Unassembled WGS sequence"/>
</dbReference>
<feature type="transmembrane region" description="Helical" evidence="1">
    <location>
        <begin position="175"/>
        <end position="192"/>
    </location>
</feature>
<organism evidence="2 3">
    <name type="scientific">Methanoculleus taiwanensis</name>
    <dbReference type="NCBI Taxonomy" id="1550565"/>
    <lineage>
        <taxon>Archaea</taxon>
        <taxon>Methanobacteriati</taxon>
        <taxon>Methanobacteriota</taxon>
        <taxon>Stenosarchaea group</taxon>
        <taxon>Methanomicrobia</taxon>
        <taxon>Methanomicrobiales</taxon>
        <taxon>Methanomicrobiaceae</taxon>
        <taxon>Methanoculleus</taxon>
    </lineage>
</organism>
<dbReference type="EMBL" id="LHQS01000001">
    <property type="protein sequence ID" value="RXE57135.1"/>
    <property type="molecule type" value="Genomic_DNA"/>
</dbReference>
<feature type="transmembrane region" description="Helical" evidence="1">
    <location>
        <begin position="225"/>
        <end position="252"/>
    </location>
</feature>
<proteinExistence type="predicted"/>
<feature type="transmembrane region" description="Helical" evidence="1">
    <location>
        <begin position="296"/>
        <end position="317"/>
    </location>
</feature>
<feature type="transmembrane region" description="Helical" evidence="1">
    <location>
        <begin position="149"/>
        <end position="170"/>
    </location>
</feature>
<dbReference type="PANTHER" id="PTHR23028:SF53">
    <property type="entry name" value="ACYL_TRANSF_3 DOMAIN-CONTAINING PROTEIN"/>
    <property type="match status" value="1"/>
</dbReference>
<feature type="transmembrane region" description="Helical" evidence="1">
    <location>
        <begin position="44"/>
        <end position="63"/>
    </location>
</feature>
<dbReference type="InterPro" id="IPR050879">
    <property type="entry name" value="Acyltransferase_3"/>
</dbReference>
<gene>
    <name evidence="2" type="ORF">ABH15_03155</name>
</gene>
<feature type="transmembrane region" description="Helical" evidence="1">
    <location>
        <begin position="84"/>
        <end position="103"/>
    </location>
</feature>
<evidence type="ECO:0000313" key="2">
    <source>
        <dbReference type="EMBL" id="RXE57135.1"/>
    </source>
</evidence>
<feature type="transmembrane region" description="Helical" evidence="1">
    <location>
        <begin position="198"/>
        <end position="213"/>
    </location>
</feature>